<dbReference type="GO" id="GO:0009289">
    <property type="term" value="C:pilus"/>
    <property type="evidence" value="ECO:0007669"/>
    <property type="project" value="InterPro"/>
</dbReference>
<dbReference type="InterPro" id="IPR050263">
    <property type="entry name" value="Bact_Fimbrial_Adh_Pro"/>
</dbReference>
<dbReference type="RefSeq" id="WP_235403545.1">
    <property type="nucleotide sequence ID" value="NZ_CP157375.1"/>
</dbReference>
<protein>
    <submittedName>
        <fullName evidence="2">Fimbrial protein</fullName>
    </submittedName>
</protein>
<sequence length="188" mass="18447">MKTIAHSTLIALAVAAGVASGSASAAITGTPSVQATFTTTVTAGTCTAQIQNAGGQPISTLAFGDVFKSDLVAQSRSEPFKIAFSGCAGVKSATIQATPGSGGTCTGAATDGDSFSAGKATGFEVWKGVAATGTLLSCNTKPVQTLNISGATASMNMAARIVLGKGQTIADVTTGDVSAPVTFVVTYQ</sequence>
<evidence type="ECO:0000256" key="1">
    <source>
        <dbReference type="SAM" id="SignalP"/>
    </source>
</evidence>
<keyword evidence="1" id="KW-0732">Signal</keyword>
<gene>
    <name evidence="2" type="ORF">ABFV38_03835</name>
</gene>
<dbReference type="InterPro" id="IPR008966">
    <property type="entry name" value="Adhesion_dom_sf"/>
</dbReference>
<organism evidence="2">
    <name type="scientific">Enterobacter cloacae complex sp. Mu1197</name>
    <dbReference type="NCBI Taxonomy" id="3152302"/>
    <lineage>
        <taxon>Bacteria</taxon>
        <taxon>Pseudomonadati</taxon>
        <taxon>Pseudomonadota</taxon>
        <taxon>Gammaproteobacteria</taxon>
        <taxon>Enterobacterales</taxon>
        <taxon>Enterobacteriaceae</taxon>
        <taxon>Enterobacter</taxon>
        <taxon>Enterobacter cloacae complex</taxon>
    </lineage>
</organism>
<feature type="chain" id="PRO_5043324671" evidence="1">
    <location>
        <begin position="26"/>
        <end position="188"/>
    </location>
</feature>
<dbReference type="NCBIfam" id="NF011796">
    <property type="entry name" value="PRK15263.1-2"/>
    <property type="match status" value="1"/>
</dbReference>
<dbReference type="SUPFAM" id="SSF49401">
    <property type="entry name" value="Bacterial adhesins"/>
    <property type="match status" value="1"/>
</dbReference>
<dbReference type="InterPro" id="IPR036937">
    <property type="entry name" value="Adhesion_dom_fimbrial_sf"/>
</dbReference>
<dbReference type="EMBL" id="CP157375">
    <property type="protein sequence ID" value="XBM31253.1"/>
    <property type="molecule type" value="Genomic_DNA"/>
</dbReference>
<name>A0AAU7FXD1_9ENTR</name>
<dbReference type="PANTHER" id="PTHR33420">
    <property type="entry name" value="FIMBRIAL SUBUNIT ELFA-RELATED"/>
    <property type="match status" value="1"/>
</dbReference>
<dbReference type="AlphaFoldDB" id="A0AAU7FXD1"/>
<dbReference type="PANTHER" id="PTHR33420:SF12">
    <property type="entry name" value="FIMBRIN-LIKE PROTEIN FIMI-RELATED"/>
    <property type="match status" value="1"/>
</dbReference>
<dbReference type="GO" id="GO:0043709">
    <property type="term" value="P:cell adhesion involved in single-species biofilm formation"/>
    <property type="evidence" value="ECO:0007669"/>
    <property type="project" value="TreeGrafter"/>
</dbReference>
<dbReference type="Gene3D" id="2.60.40.1090">
    <property type="entry name" value="Fimbrial-type adhesion domain"/>
    <property type="match status" value="1"/>
</dbReference>
<proteinExistence type="predicted"/>
<evidence type="ECO:0000313" key="2">
    <source>
        <dbReference type="EMBL" id="XBM31253.1"/>
    </source>
</evidence>
<feature type="signal peptide" evidence="1">
    <location>
        <begin position="1"/>
        <end position="25"/>
    </location>
</feature>
<reference evidence="2" key="1">
    <citation type="submission" date="2024-05" db="EMBL/GenBank/DDBJ databases">
        <title>Copy number flexibility facilitates heteroresistance to increasing antibiotic pressure and threatens the beta-lactam pipeline.</title>
        <authorList>
            <person name="Choby J.E."/>
            <person name="Weiss D.S."/>
        </authorList>
    </citation>
    <scope>NUCLEOTIDE SEQUENCE</scope>
    <source>
        <strain evidence="2">Mu1197</strain>
    </source>
</reference>
<accession>A0AAU7FXD1</accession>